<name>A0A4R2QWS9_9PSEU</name>
<dbReference type="OrthoDB" id="3695553at2"/>
<gene>
    <name evidence="2" type="ORF">EV191_103208</name>
</gene>
<dbReference type="AlphaFoldDB" id="A0A4R2QWS9"/>
<dbReference type="Proteomes" id="UP000294911">
    <property type="component" value="Unassembled WGS sequence"/>
</dbReference>
<evidence type="ECO:0000256" key="1">
    <source>
        <dbReference type="SAM" id="MobiDB-lite"/>
    </source>
</evidence>
<comment type="caution">
    <text evidence="2">The sequence shown here is derived from an EMBL/GenBank/DDBJ whole genome shotgun (WGS) entry which is preliminary data.</text>
</comment>
<accession>A0A4R2QWS9</accession>
<feature type="region of interest" description="Disordered" evidence="1">
    <location>
        <begin position="76"/>
        <end position="101"/>
    </location>
</feature>
<organism evidence="2 3">
    <name type="scientific">Tamaricihabitans halophyticus</name>
    <dbReference type="NCBI Taxonomy" id="1262583"/>
    <lineage>
        <taxon>Bacteria</taxon>
        <taxon>Bacillati</taxon>
        <taxon>Actinomycetota</taxon>
        <taxon>Actinomycetes</taxon>
        <taxon>Pseudonocardiales</taxon>
        <taxon>Pseudonocardiaceae</taxon>
        <taxon>Tamaricihabitans</taxon>
    </lineage>
</organism>
<evidence type="ECO:0008006" key="4">
    <source>
        <dbReference type="Google" id="ProtNLM"/>
    </source>
</evidence>
<evidence type="ECO:0000313" key="2">
    <source>
        <dbReference type="EMBL" id="TCP54167.1"/>
    </source>
</evidence>
<protein>
    <recommendedName>
        <fullName evidence="4">Excreted virulence factor EspC (Type VII ESX diderm)</fullName>
    </recommendedName>
</protein>
<reference evidence="2 3" key="1">
    <citation type="submission" date="2019-03" db="EMBL/GenBank/DDBJ databases">
        <title>Genomic Encyclopedia of Type Strains, Phase IV (KMG-IV): sequencing the most valuable type-strain genomes for metagenomic binning, comparative biology and taxonomic classification.</title>
        <authorList>
            <person name="Goeker M."/>
        </authorList>
    </citation>
    <scope>NUCLEOTIDE SEQUENCE [LARGE SCALE GENOMIC DNA]</scope>
    <source>
        <strain evidence="2 3">DSM 45765</strain>
    </source>
</reference>
<dbReference type="EMBL" id="SLXQ01000003">
    <property type="protein sequence ID" value="TCP54167.1"/>
    <property type="molecule type" value="Genomic_DNA"/>
</dbReference>
<proteinExistence type="predicted"/>
<sequence length="101" mass="10320">MPEYDVAAINECRAALEGVKGKFGQSGDGLSAPDAAMFGQLSASGTIAAAVEKVCSTVSEELGKAEQKAGEAARALDATARSAQDDDDANAELLKPDTQFV</sequence>
<dbReference type="RefSeq" id="WP_132876933.1">
    <property type="nucleotide sequence ID" value="NZ_SLXQ01000003.1"/>
</dbReference>
<keyword evidence="3" id="KW-1185">Reference proteome</keyword>
<evidence type="ECO:0000313" key="3">
    <source>
        <dbReference type="Proteomes" id="UP000294911"/>
    </source>
</evidence>